<dbReference type="AlphaFoldDB" id="A0A9D9H202"/>
<organism evidence="2 3">
    <name type="scientific">Candidatus Ornithospirochaeta stercoripullorum</name>
    <dbReference type="NCBI Taxonomy" id="2840899"/>
    <lineage>
        <taxon>Bacteria</taxon>
        <taxon>Pseudomonadati</taxon>
        <taxon>Spirochaetota</taxon>
        <taxon>Spirochaetia</taxon>
        <taxon>Spirochaetales</taxon>
        <taxon>Spirochaetaceae</taxon>
        <taxon>Spirochaetaceae incertae sedis</taxon>
        <taxon>Candidatus Ornithospirochaeta</taxon>
    </lineage>
</organism>
<dbReference type="Proteomes" id="UP000823615">
    <property type="component" value="Unassembled WGS sequence"/>
</dbReference>
<keyword evidence="1" id="KW-0732">Signal</keyword>
<sequence length="172" mass="18860">MKKLLITLFLITTIPLTAAVWNPAIEAGIGYRASFVAEDDRLWSSLNLYAVADAAAVKLGERHTLSFPLMLSFTSESSENDRLTLPYTAGGTLSIRYGFKFTERIEASLSSGASLIFHLRQRAVSWGFNASASLSIAINRYLAVTIPIRYELRRALSSFSLSAGIKYIPGGF</sequence>
<protein>
    <recommendedName>
        <fullName evidence="4">Outer membrane protein beta-barrel domain-containing protein</fullName>
    </recommendedName>
</protein>
<feature type="signal peptide" evidence="1">
    <location>
        <begin position="1"/>
        <end position="18"/>
    </location>
</feature>
<proteinExistence type="predicted"/>
<reference evidence="2" key="2">
    <citation type="journal article" date="2021" name="PeerJ">
        <title>Extensive microbial diversity within the chicken gut microbiome revealed by metagenomics and culture.</title>
        <authorList>
            <person name="Gilroy R."/>
            <person name="Ravi A."/>
            <person name="Getino M."/>
            <person name="Pursley I."/>
            <person name="Horton D.L."/>
            <person name="Alikhan N.F."/>
            <person name="Baker D."/>
            <person name="Gharbi K."/>
            <person name="Hall N."/>
            <person name="Watson M."/>
            <person name="Adriaenssens E.M."/>
            <person name="Foster-Nyarko E."/>
            <person name="Jarju S."/>
            <person name="Secka A."/>
            <person name="Antonio M."/>
            <person name="Oren A."/>
            <person name="Chaudhuri R.R."/>
            <person name="La Ragione R."/>
            <person name="Hildebrand F."/>
            <person name="Pallen M.J."/>
        </authorList>
    </citation>
    <scope>NUCLEOTIDE SEQUENCE</scope>
    <source>
        <strain evidence="2">7293</strain>
    </source>
</reference>
<dbReference type="EMBL" id="JADIMT010000051">
    <property type="protein sequence ID" value="MBO8436085.1"/>
    <property type="molecule type" value="Genomic_DNA"/>
</dbReference>
<reference evidence="2" key="1">
    <citation type="submission" date="2020-10" db="EMBL/GenBank/DDBJ databases">
        <authorList>
            <person name="Gilroy R."/>
        </authorList>
    </citation>
    <scope>NUCLEOTIDE SEQUENCE</scope>
    <source>
        <strain evidence="2">7293</strain>
    </source>
</reference>
<accession>A0A9D9H202</accession>
<name>A0A9D9H202_9SPIO</name>
<gene>
    <name evidence="2" type="ORF">IAA97_03810</name>
</gene>
<feature type="chain" id="PRO_5038505724" description="Outer membrane protein beta-barrel domain-containing protein" evidence="1">
    <location>
        <begin position="19"/>
        <end position="172"/>
    </location>
</feature>
<evidence type="ECO:0000256" key="1">
    <source>
        <dbReference type="SAM" id="SignalP"/>
    </source>
</evidence>
<evidence type="ECO:0008006" key="4">
    <source>
        <dbReference type="Google" id="ProtNLM"/>
    </source>
</evidence>
<evidence type="ECO:0000313" key="2">
    <source>
        <dbReference type="EMBL" id="MBO8436085.1"/>
    </source>
</evidence>
<evidence type="ECO:0000313" key="3">
    <source>
        <dbReference type="Proteomes" id="UP000823615"/>
    </source>
</evidence>
<comment type="caution">
    <text evidence="2">The sequence shown here is derived from an EMBL/GenBank/DDBJ whole genome shotgun (WGS) entry which is preliminary data.</text>
</comment>